<evidence type="ECO:0000313" key="3">
    <source>
        <dbReference type="Proteomes" id="UP000296468"/>
    </source>
</evidence>
<evidence type="ECO:0000256" key="1">
    <source>
        <dbReference type="SAM" id="MobiDB-lite"/>
    </source>
</evidence>
<dbReference type="Pfam" id="PF13730">
    <property type="entry name" value="HTH_36"/>
    <property type="match status" value="1"/>
</dbReference>
<dbReference type="KEGG" id="pvk:EPZ47_30030"/>
<organism evidence="2 3">
    <name type="scientific">Pseudomonas viciae</name>
    <dbReference type="NCBI Taxonomy" id="2505979"/>
    <lineage>
        <taxon>Bacteria</taxon>
        <taxon>Pseudomonadati</taxon>
        <taxon>Pseudomonadota</taxon>
        <taxon>Gammaproteobacteria</taxon>
        <taxon>Pseudomonadales</taxon>
        <taxon>Pseudomonadaceae</taxon>
        <taxon>Pseudomonas</taxon>
    </lineage>
</organism>
<gene>
    <name evidence="2" type="ORF">EPZ47_30030</name>
</gene>
<dbReference type="AlphaFoldDB" id="A0A4P7PR24"/>
<feature type="region of interest" description="Disordered" evidence="1">
    <location>
        <begin position="133"/>
        <end position="160"/>
    </location>
</feature>
<dbReference type="OrthoDB" id="9131804at2"/>
<protein>
    <submittedName>
        <fullName evidence="2">Helix-turn-helix domain-containing protein</fullName>
    </submittedName>
</protein>
<dbReference type="Gene3D" id="1.10.10.10">
    <property type="entry name" value="Winged helix-like DNA-binding domain superfamily/Winged helix DNA-binding domain"/>
    <property type="match status" value="1"/>
</dbReference>
<dbReference type="Proteomes" id="UP000296468">
    <property type="component" value="Plasmid p11K1"/>
</dbReference>
<feature type="compositionally biased region" description="Basic and acidic residues" evidence="1">
    <location>
        <begin position="133"/>
        <end position="143"/>
    </location>
</feature>
<accession>A0A4P7PR24</accession>
<proteinExistence type="predicted"/>
<reference evidence="2 3" key="1">
    <citation type="journal article" date="2019" name="Front. Microbiol.">
        <title>In silico and Genetic Analyses of Cyclic Lipopeptide Synthetic Gene Clusters in Pseudomonas sp. 11K1.</title>
        <authorList>
            <person name="Zhao H."/>
            <person name="Liu Y.P."/>
            <person name="Zhang L.Q."/>
        </authorList>
    </citation>
    <scope>NUCLEOTIDE SEQUENCE [LARGE SCALE GENOMIC DNA]</scope>
    <source>
        <strain evidence="2 3">11K1</strain>
        <plasmid evidence="3">p11k1</plasmid>
    </source>
</reference>
<geneLocation type="plasmid" evidence="3">
    <name>p11k1</name>
</geneLocation>
<dbReference type="EMBL" id="CP035089">
    <property type="protein sequence ID" value="QBZ92932.1"/>
    <property type="molecule type" value="Genomic_DNA"/>
</dbReference>
<keyword evidence="2" id="KW-0614">Plasmid</keyword>
<dbReference type="InterPro" id="IPR036390">
    <property type="entry name" value="WH_DNA-bd_sf"/>
</dbReference>
<dbReference type="RefSeq" id="WP_135848109.1">
    <property type="nucleotide sequence ID" value="NZ_CP035089.1"/>
</dbReference>
<sequence length="160" mass="17342">MAKAPQSKPSEEADQAIEKKWGKHLTAAGWTAIPNVLFECSQALGLKQLDILIILHLAGYWWKAGNDPYPSKESLATAIGITPRSVQRQIAGLEKKGYIQRVARTSSKGGNLTNRYSFAGLIKAATPLAKEISAEREKKKAESSGRPASKQAGKLELVKS</sequence>
<name>A0A4P7PR24_9PSED</name>
<evidence type="ECO:0000313" key="2">
    <source>
        <dbReference type="EMBL" id="QBZ92932.1"/>
    </source>
</evidence>
<dbReference type="InterPro" id="IPR036388">
    <property type="entry name" value="WH-like_DNA-bd_sf"/>
</dbReference>
<dbReference type="SUPFAM" id="SSF46785">
    <property type="entry name" value="Winged helix' DNA-binding domain"/>
    <property type="match status" value="1"/>
</dbReference>